<gene>
    <name evidence="1" type="ORF">BTO30_08790</name>
</gene>
<proteinExistence type="predicted"/>
<evidence type="ECO:0000313" key="1">
    <source>
        <dbReference type="EMBL" id="OLN22575.1"/>
    </source>
</evidence>
<protein>
    <submittedName>
        <fullName evidence="1">Uncharacterized protein</fullName>
    </submittedName>
</protein>
<dbReference type="AlphaFoldDB" id="A0A1Q8Q5K7"/>
<accession>A0A1Q8Q5K7</accession>
<dbReference type="EMBL" id="MSDU01000016">
    <property type="protein sequence ID" value="OLN22575.1"/>
    <property type="molecule type" value="Genomic_DNA"/>
</dbReference>
<sequence length="75" mass="8793">MILKIIFNYVLTDLKAAFMIILVNGNDNHYHFCFTPPIHCAHFGGPNAHPDRPLFCSEQNFSAAIDFYFFRRKER</sequence>
<organism evidence="1 2">
    <name type="scientific">Domibacillus antri</name>
    <dbReference type="NCBI Taxonomy" id="1714264"/>
    <lineage>
        <taxon>Bacteria</taxon>
        <taxon>Bacillati</taxon>
        <taxon>Bacillota</taxon>
        <taxon>Bacilli</taxon>
        <taxon>Bacillales</taxon>
        <taxon>Bacillaceae</taxon>
        <taxon>Domibacillus</taxon>
    </lineage>
</organism>
<name>A0A1Q8Q5K7_9BACI</name>
<reference evidence="1 2" key="1">
    <citation type="submission" date="2016-12" db="EMBL/GenBank/DDBJ databases">
        <title>Domibacillus antri genome sequencing.</title>
        <authorList>
            <person name="Verma A."/>
            <person name="Krishnamurthi S."/>
        </authorList>
    </citation>
    <scope>NUCLEOTIDE SEQUENCE [LARGE SCALE GENOMIC DNA]</scope>
    <source>
        <strain evidence="1 2">XD80</strain>
    </source>
</reference>
<evidence type="ECO:0000313" key="2">
    <source>
        <dbReference type="Proteomes" id="UP000185568"/>
    </source>
</evidence>
<keyword evidence="2" id="KW-1185">Reference proteome</keyword>
<dbReference type="STRING" id="1714264.BTO30_08790"/>
<comment type="caution">
    <text evidence="1">The sequence shown here is derived from an EMBL/GenBank/DDBJ whole genome shotgun (WGS) entry which is preliminary data.</text>
</comment>
<dbReference type="Proteomes" id="UP000185568">
    <property type="component" value="Unassembled WGS sequence"/>
</dbReference>